<accession>A0A8J2HZK4</accession>
<protein>
    <recommendedName>
        <fullName evidence="3">BHLH domain-containing protein</fullName>
    </recommendedName>
</protein>
<dbReference type="Gene3D" id="4.10.280.10">
    <property type="entry name" value="Helix-loop-helix DNA-binding domain"/>
    <property type="match status" value="1"/>
</dbReference>
<dbReference type="EMBL" id="CAJRGZ010000018">
    <property type="protein sequence ID" value="CAG5158207.1"/>
    <property type="molecule type" value="Genomic_DNA"/>
</dbReference>
<sequence>MDFLGHPSVVCASCLAYLQELSRPNDSKEAYCTYIHLPDASNTPHDHSLSKFFDTDSFFGKTTASLEVASDLLPKTQSCFDLTLPATSITAPNTTATAKSALQQAPNLTPFGLLDQISCGRSTDPLGELACILPDNDCLCTPSLCSDATEATVSRRILTHQPLPPSIEHKDEPTSKRPWRKRGRPPLDCSDEAEFFSTSSGRSCKQRRNRIPHNHVERKYREGLNLELERLRQAVSTLPQSGEGDAIGQPKPRKAVVIAAAVDYIKRIEKERDALQEENERIKYAQGRKRQKMFNGLVTE</sequence>
<evidence type="ECO:0000256" key="1">
    <source>
        <dbReference type="SAM" id="Coils"/>
    </source>
</evidence>
<proteinExistence type="predicted"/>
<dbReference type="PANTHER" id="PTHR47336:SF2">
    <property type="entry name" value="TRANSCRIPTION FACTOR HMS1-RELATED"/>
    <property type="match status" value="1"/>
</dbReference>
<dbReference type="GeneID" id="67016772"/>
<evidence type="ECO:0000313" key="4">
    <source>
        <dbReference type="EMBL" id="CAG5158207.1"/>
    </source>
</evidence>
<dbReference type="Proteomes" id="UP000676310">
    <property type="component" value="Unassembled WGS sequence"/>
</dbReference>
<name>A0A8J2HZK4_9PLEO</name>
<dbReference type="PROSITE" id="PS50888">
    <property type="entry name" value="BHLH"/>
    <property type="match status" value="1"/>
</dbReference>
<organism evidence="4 5">
    <name type="scientific">Alternaria atra</name>
    <dbReference type="NCBI Taxonomy" id="119953"/>
    <lineage>
        <taxon>Eukaryota</taxon>
        <taxon>Fungi</taxon>
        <taxon>Dikarya</taxon>
        <taxon>Ascomycota</taxon>
        <taxon>Pezizomycotina</taxon>
        <taxon>Dothideomycetes</taxon>
        <taxon>Pleosporomycetidae</taxon>
        <taxon>Pleosporales</taxon>
        <taxon>Pleosporineae</taxon>
        <taxon>Pleosporaceae</taxon>
        <taxon>Alternaria</taxon>
        <taxon>Alternaria sect. Ulocladioides</taxon>
    </lineage>
</organism>
<dbReference type="InterPro" id="IPR036638">
    <property type="entry name" value="HLH_DNA-bd_sf"/>
</dbReference>
<dbReference type="GO" id="GO:0046983">
    <property type="term" value="F:protein dimerization activity"/>
    <property type="evidence" value="ECO:0007669"/>
    <property type="project" value="InterPro"/>
</dbReference>
<dbReference type="PANTHER" id="PTHR47336">
    <property type="entry name" value="TRANSCRIPTION FACTOR HMS1-RELATED"/>
    <property type="match status" value="1"/>
</dbReference>
<dbReference type="SMART" id="SM00353">
    <property type="entry name" value="HLH"/>
    <property type="match status" value="1"/>
</dbReference>
<keyword evidence="5" id="KW-1185">Reference proteome</keyword>
<dbReference type="AlphaFoldDB" id="A0A8J2HZK4"/>
<dbReference type="SUPFAM" id="SSF47459">
    <property type="entry name" value="HLH, helix-loop-helix DNA-binding domain"/>
    <property type="match status" value="1"/>
</dbReference>
<feature type="coiled-coil region" evidence="1">
    <location>
        <begin position="258"/>
        <end position="288"/>
    </location>
</feature>
<evidence type="ECO:0000256" key="2">
    <source>
        <dbReference type="SAM" id="MobiDB-lite"/>
    </source>
</evidence>
<keyword evidence="1" id="KW-0175">Coiled coil</keyword>
<feature type="domain" description="BHLH" evidence="3">
    <location>
        <begin position="208"/>
        <end position="268"/>
    </location>
</feature>
<gene>
    <name evidence="4" type="ORF">ALTATR162_LOCUS5038</name>
</gene>
<dbReference type="OrthoDB" id="2133190at2759"/>
<dbReference type="InterPro" id="IPR052099">
    <property type="entry name" value="Regulatory_TF_Diverse"/>
</dbReference>
<dbReference type="Pfam" id="PF00010">
    <property type="entry name" value="HLH"/>
    <property type="match status" value="1"/>
</dbReference>
<reference evidence="4" key="1">
    <citation type="submission" date="2021-05" db="EMBL/GenBank/DDBJ databases">
        <authorList>
            <person name="Stam R."/>
        </authorList>
    </citation>
    <scope>NUCLEOTIDE SEQUENCE</scope>
    <source>
        <strain evidence="4">CS162</strain>
    </source>
</reference>
<evidence type="ECO:0000313" key="5">
    <source>
        <dbReference type="Proteomes" id="UP000676310"/>
    </source>
</evidence>
<dbReference type="CDD" id="cd11395">
    <property type="entry name" value="bHLHzip_SREBP_like"/>
    <property type="match status" value="1"/>
</dbReference>
<evidence type="ECO:0000259" key="3">
    <source>
        <dbReference type="PROSITE" id="PS50888"/>
    </source>
</evidence>
<feature type="region of interest" description="Disordered" evidence="2">
    <location>
        <begin position="159"/>
        <end position="186"/>
    </location>
</feature>
<dbReference type="RefSeq" id="XP_043168589.1">
    <property type="nucleotide sequence ID" value="XM_043312654.1"/>
</dbReference>
<dbReference type="InterPro" id="IPR011598">
    <property type="entry name" value="bHLH_dom"/>
</dbReference>
<comment type="caution">
    <text evidence="4">The sequence shown here is derived from an EMBL/GenBank/DDBJ whole genome shotgun (WGS) entry which is preliminary data.</text>
</comment>